<dbReference type="GO" id="GO:0016787">
    <property type="term" value="F:hydrolase activity"/>
    <property type="evidence" value="ECO:0007669"/>
    <property type="project" value="UniProtKB-ARBA"/>
</dbReference>
<evidence type="ECO:0000256" key="6">
    <source>
        <dbReference type="ARBA" id="ARBA00023002"/>
    </source>
</evidence>
<gene>
    <name evidence="10" type="ORF">OLEAN_C07120</name>
</gene>
<sequence length="202" mass="23786">MPLFQDLMEPSINQLPYDGEVHYWRRIFSQGDALQYYELLLKQIAWKNDEAIIFGKHIVTKRKVAWYADEPYQYTYSNIHRTALRWTPHLLALKEKVEAKTQQSYNSCLLNLYHTGDEGMAWHSDDERALKAQGSIASLSLGAVRKFAFKHKKTKERLVFELESGDLIEMKGETQSHWLHNVPTTKKIQMPRINLTFRQMEQ</sequence>
<keyword evidence="7" id="KW-0408">Iron</keyword>
<dbReference type="PANTHER" id="PTHR31212">
    <property type="entry name" value="ALPHA-KETOGLUTARATE-DEPENDENT DIOXYGENASE ALKB HOMOLOG 3"/>
    <property type="match status" value="1"/>
</dbReference>
<dbReference type="Pfam" id="PF13532">
    <property type="entry name" value="2OG-FeII_Oxy_2"/>
    <property type="match status" value="1"/>
</dbReference>
<dbReference type="GO" id="GO:0140097">
    <property type="term" value="F:catalytic activity, acting on DNA"/>
    <property type="evidence" value="ECO:0007669"/>
    <property type="project" value="UniProtKB-ARBA"/>
</dbReference>
<accession>R4YNZ2</accession>
<evidence type="ECO:0000256" key="7">
    <source>
        <dbReference type="ARBA" id="ARBA00023004"/>
    </source>
</evidence>
<keyword evidence="5" id="KW-0223">Dioxygenase</keyword>
<comment type="cofactor">
    <cofactor evidence="1">
        <name>Fe(2+)</name>
        <dbReference type="ChEBI" id="CHEBI:29033"/>
    </cofactor>
</comment>
<keyword evidence="8" id="KW-0234">DNA repair</keyword>
<keyword evidence="3" id="KW-0227">DNA damage</keyword>
<dbReference type="GO" id="GO:0006307">
    <property type="term" value="P:DNA alkylation repair"/>
    <property type="evidence" value="ECO:0007669"/>
    <property type="project" value="InterPro"/>
</dbReference>
<evidence type="ECO:0000256" key="5">
    <source>
        <dbReference type="ARBA" id="ARBA00022964"/>
    </source>
</evidence>
<evidence type="ECO:0000256" key="2">
    <source>
        <dbReference type="ARBA" id="ARBA00022723"/>
    </source>
</evidence>
<dbReference type="STRING" id="698738.OLEAN_C07120"/>
<dbReference type="GO" id="GO:0051213">
    <property type="term" value="F:dioxygenase activity"/>
    <property type="evidence" value="ECO:0007669"/>
    <property type="project" value="UniProtKB-KW"/>
</dbReference>
<protein>
    <submittedName>
        <fullName evidence="10">Oxidoreductase, 2OG-Fe(II) oxygenase family protein</fullName>
    </submittedName>
</protein>
<dbReference type="PATRIC" id="fig|698738.3.peg.734"/>
<evidence type="ECO:0000256" key="8">
    <source>
        <dbReference type="ARBA" id="ARBA00023204"/>
    </source>
</evidence>
<dbReference type="FunFam" id="2.60.120.590:FF:000004">
    <property type="entry name" value="DNA oxidative demethylase ALKBH2"/>
    <property type="match status" value="1"/>
</dbReference>
<dbReference type="InterPro" id="IPR005123">
    <property type="entry name" value="Oxoglu/Fe-dep_dioxygenase_dom"/>
</dbReference>
<dbReference type="Proteomes" id="UP000032749">
    <property type="component" value="Chromosome"/>
</dbReference>
<dbReference type="KEGG" id="oai:OLEAN_C07120"/>
<dbReference type="OrthoDB" id="190276at2"/>
<dbReference type="InterPro" id="IPR037151">
    <property type="entry name" value="AlkB-like_sf"/>
</dbReference>
<dbReference type="PROSITE" id="PS51471">
    <property type="entry name" value="FE2OG_OXY"/>
    <property type="match status" value="1"/>
</dbReference>
<organism evidence="10 11">
    <name type="scientific">Oleispira antarctica RB-8</name>
    <dbReference type="NCBI Taxonomy" id="698738"/>
    <lineage>
        <taxon>Bacteria</taxon>
        <taxon>Pseudomonadati</taxon>
        <taxon>Pseudomonadota</taxon>
        <taxon>Gammaproteobacteria</taxon>
        <taxon>Oceanospirillales</taxon>
        <taxon>Oceanospirillaceae</taxon>
        <taxon>Oleispira</taxon>
    </lineage>
</organism>
<keyword evidence="6" id="KW-0560">Oxidoreductase</keyword>
<evidence type="ECO:0000256" key="3">
    <source>
        <dbReference type="ARBA" id="ARBA00022763"/>
    </source>
</evidence>
<dbReference type="EMBL" id="FO203512">
    <property type="protein sequence ID" value="CCK74888.1"/>
    <property type="molecule type" value="Genomic_DNA"/>
</dbReference>
<reference evidence="10 11" key="1">
    <citation type="journal article" date="2013" name="Nat. Commun.">
        <title>Genome sequence and functional genomic analysis of the oil-degrading bacterium Oleispira antarctica.</title>
        <authorList>
            <person name="Kube M."/>
            <person name="Chernikova T.N."/>
            <person name="Al-Ramahi Y."/>
            <person name="Beloqui A."/>
            <person name="Lopez-Cortez N."/>
            <person name="Guazzaroni M.E."/>
            <person name="Heipieper H.J."/>
            <person name="Klages S."/>
            <person name="Kotsyurbenko O.R."/>
            <person name="Langer I."/>
            <person name="Nechitaylo T.Y."/>
            <person name="Lunsdorf H."/>
            <person name="Fernandez M."/>
            <person name="Juarez S."/>
            <person name="Ciordia S."/>
            <person name="Singer A."/>
            <person name="Kagan O."/>
            <person name="Egorova O."/>
            <person name="Petit P.A."/>
            <person name="Stogios P."/>
            <person name="Kim Y."/>
            <person name="Tchigvintsev A."/>
            <person name="Flick R."/>
            <person name="Denaro R."/>
            <person name="Genovese M."/>
            <person name="Albar J.P."/>
            <person name="Reva O.N."/>
            <person name="Martinez-Gomariz M."/>
            <person name="Tran H."/>
            <person name="Ferrer M."/>
            <person name="Savchenko A."/>
            <person name="Yakunin A.F."/>
            <person name="Yakimov M.M."/>
            <person name="Golyshina O.V."/>
            <person name="Reinhardt R."/>
            <person name="Golyshin P.N."/>
        </authorList>
    </citation>
    <scope>NUCLEOTIDE SEQUENCE [LARGE SCALE GENOMIC DNA]</scope>
</reference>
<evidence type="ECO:0000313" key="10">
    <source>
        <dbReference type="EMBL" id="CCK74888.1"/>
    </source>
</evidence>
<evidence type="ECO:0000256" key="1">
    <source>
        <dbReference type="ARBA" id="ARBA00001954"/>
    </source>
</evidence>
<dbReference type="GO" id="GO:0046872">
    <property type="term" value="F:metal ion binding"/>
    <property type="evidence" value="ECO:0007669"/>
    <property type="project" value="UniProtKB-KW"/>
</dbReference>
<dbReference type="InterPro" id="IPR027450">
    <property type="entry name" value="AlkB-like"/>
</dbReference>
<dbReference type="Gene3D" id="2.60.120.590">
    <property type="entry name" value="Alpha-ketoglutarate-dependent dioxygenase AlkB-like"/>
    <property type="match status" value="1"/>
</dbReference>
<evidence type="ECO:0000259" key="9">
    <source>
        <dbReference type="PROSITE" id="PS51471"/>
    </source>
</evidence>
<keyword evidence="11" id="KW-1185">Reference proteome</keyword>
<name>R4YNZ2_OLEAN</name>
<feature type="domain" description="Fe2OG dioxygenase" evidence="9">
    <location>
        <begin position="104"/>
        <end position="201"/>
    </location>
</feature>
<dbReference type="InterPro" id="IPR032854">
    <property type="entry name" value="ALKBH3"/>
</dbReference>
<keyword evidence="4" id="KW-0460">Magnesium</keyword>
<dbReference type="HOGENOM" id="CLU_048788_5_2_6"/>
<keyword evidence="2" id="KW-0479">Metal-binding</keyword>
<evidence type="ECO:0000256" key="4">
    <source>
        <dbReference type="ARBA" id="ARBA00022842"/>
    </source>
</evidence>
<dbReference type="GO" id="GO:0016705">
    <property type="term" value="F:oxidoreductase activity, acting on paired donors, with incorporation or reduction of molecular oxygen"/>
    <property type="evidence" value="ECO:0007669"/>
    <property type="project" value="UniProtKB-ARBA"/>
</dbReference>
<proteinExistence type="predicted"/>
<dbReference type="AlphaFoldDB" id="R4YNZ2"/>
<dbReference type="GO" id="GO:0032451">
    <property type="term" value="F:demethylase activity"/>
    <property type="evidence" value="ECO:0007669"/>
    <property type="project" value="UniProtKB-ARBA"/>
</dbReference>
<dbReference type="PANTHER" id="PTHR31212:SF4">
    <property type="entry name" value="ALPHA-KETOGLUTARATE-DEPENDENT DIOXYGENASE ALKB HOMOLOG 3"/>
    <property type="match status" value="1"/>
</dbReference>
<dbReference type="SUPFAM" id="SSF51197">
    <property type="entry name" value="Clavaminate synthase-like"/>
    <property type="match status" value="1"/>
</dbReference>
<evidence type="ECO:0000313" key="11">
    <source>
        <dbReference type="Proteomes" id="UP000032749"/>
    </source>
</evidence>